<gene>
    <name evidence="4" type="ORF">H9L17_14375</name>
</gene>
<organism evidence="4 5">
    <name type="scientific">Thermomonas brevis</name>
    <dbReference type="NCBI Taxonomy" id="215691"/>
    <lineage>
        <taxon>Bacteria</taxon>
        <taxon>Pseudomonadati</taxon>
        <taxon>Pseudomonadota</taxon>
        <taxon>Gammaproteobacteria</taxon>
        <taxon>Lysobacterales</taxon>
        <taxon>Lysobacteraceae</taxon>
        <taxon>Thermomonas</taxon>
    </lineage>
</organism>
<protein>
    <recommendedName>
        <fullName evidence="6">Flagellar assembly protein FliH/Type III secretion system HrpE domain-containing protein</fullName>
    </recommendedName>
</protein>
<dbReference type="RefSeq" id="WP_187570101.1">
    <property type="nucleotide sequence ID" value="NZ_CP060711.1"/>
</dbReference>
<feature type="coiled-coil region" evidence="3">
    <location>
        <begin position="31"/>
        <end position="92"/>
    </location>
</feature>
<keyword evidence="2" id="KW-0653">Protein transport</keyword>
<dbReference type="KEGG" id="tbv:H9L17_14375"/>
<evidence type="ECO:0000313" key="4">
    <source>
        <dbReference type="EMBL" id="QNN46335.1"/>
    </source>
</evidence>
<reference evidence="4 5" key="1">
    <citation type="submission" date="2020-08" db="EMBL/GenBank/DDBJ databases">
        <title>Genome sequence of Thermomonas brevis KACC 16975T.</title>
        <authorList>
            <person name="Hyun D.-W."/>
            <person name="Bae J.-W."/>
        </authorList>
    </citation>
    <scope>NUCLEOTIDE SEQUENCE [LARGE SCALE GENOMIC DNA]</scope>
    <source>
        <strain evidence="4 5">KACC 16975</strain>
    </source>
</reference>
<keyword evidence="3" id="KW-0175">Coiled coil</keyword>
<proteinExistence type="predicted"/>
<evidence type="ECO:0000256" key="2">
    <source>
        <dbReference type="ARBA" id="ARBA00022927"/>
    </source>
</evidence>
<dbReference type="AlphaFoldDB" id="A0A7G9QSL0"/>
<dbReference type="EMBL" id="CP060711">
    <property type="protein sequence ID" value="QNN46335.1"/>
    <property type="molecule type" value="Genomic_DNA"/>
</dbReference>
<evidence type="ECO:0000256" key="3">
    <source>
        <dbReference type="SAM" id="Coils"/>
    </source>
</evidence>
<evidence type="ECO:0000313" key="5">
    <source>
        <dbReference type="Proteomes" id="UP000515977"/>
    </source>
</evidence>
<dbReference type="GO" id="GO:0015031">
    <property type="term" value="P:protein transport"/>
    <property type="evidence" value="ECO:0007669"/>
    <property type="project" value="UniProtKB-KW"/>
</dbReference>
<dbReference type="Proteomes" id="UP000515977">
    <property type="component" value="Chromosome"/>
</dbReference>
<dbReference type="PANTHER" id="PTHR34982:SF1">
    <property type="entry name" value="FLAGELLAR ASSEMBLY PROTEIN FLIH"/>
    <property type="match status" value="1"/>
</dbReference>
<keyword evidence="1" id="KW-0813">Transport</keyword>
<name>A0A7G9QSL0_9GAMM</name>
<sequence length="221" mass="24407">MRRLTPETLRIPTQPVRLGAAVVQPIPREPIEREDDAKKMLQTAYDEARDRGFDEGMKDAAREIDRRVEKIAQRLEREHADETRKLQERESALRRLCEGVADAIGNFGKGSEDVAVEAAYAALVRLLGASAADRSLLQTHCLAVIREFGDPPATLRVSEGDLELLDLAALPLPVEADRRLASGQCIIETARGQFDCGLDARLDAIQQAFLTGLREHRSASA</sequence>
<keyword evidence="5" id="KW-1185">Reference proteome</keyword>
<dbReference type="PANTHER" id="PTHR34982">
    <property type="entry name" value="YOP PROTEINS TRANSLOCATION PROTEIN L"/>
    <property type="match status" value="1"/>
</dbReference>
<dbReference type="InterPro" id="IPR051472">
    <property type="entry name" value="T3SS_Stator/FliH"/>
</dbReference>
<evidence type="ECO:0008006" key="6">
    <source>
        <dbReference type="Google" id="ProtNLM"/>
    </source>
</evidence>
<evidence type="ECO:0000256" key="1">
    <source>
        <dbReference type="ARBA" id="ARBA00022448"/>
    </source>
</evidence>
<accession>A0A7G9QSL0</accession>
<dbReference type="GO" id="GO:0005829">
    <property type="term" value="C:cytosol"/>
    <property type="evidence" value="ECO:0007669"/>
    <property type="project" value="TreeGrafter"/>
</dbReference>